<dbReference type="CDD" id="cd01092">
    <property type="entry name" value="APP-like"/>
    <property type="match status" value="1"/>
</dbReference>
<dbReference type="PANTHER" id="PTHR46112">
    <property type="entry name" value="AMINOPEPTIDASE"/>
    <property type="match status" value="1"/>
</dbReference>
<dbReference type="EMBL" id="QGGY01000003">
    <property type="protein sequence ID" value="PWJ77391.1"/>
    <property type="molecule type" value="Genomic_DNA"/>
</dbReference>
<protein>
    <submittedName>
        <fullName evidence="6">Xaa-Pro aminopeptidase</fullName>
    </submittedName>
</protein>
<keyword evidence="6" id="KW-0645">Protease</keyword>
<name>A0AB73T733_9FIRM</name>
<dbReference type="Pfam" id="PF01321">
    <property type="entry name" value="Creatinase_N"/>
    <property type="match status" value="1"/>
</dbReference>
<proteinExistence type="inferred from homology"/>
<gene>
    <name evidence="6" type="ORF">C7383_103235</name>
</gene>
<evidence type="ECO:0000259" key="5">
    <source>
        <dbReference type="Pfam" id="PF01321"/>
    </source>
</evidence>
<dbReference type="PROSITE" id="PS00491">
    <property type="entry name" value="PROLINE_PEPTIDASE"/>
    <property type="match status" value="1"/>
</dbReference>
<dbReference type="GO" id="GO:0008235">
    <property type="term" value="F:metalloexopeptidase activity"/>
    <property type="evidence" value="ECO:0007669"/>
    <property type="project" value="UniProtKB-ARBA"/>
</dbReference>
<keyword evidence="6" id="KW-0031">Aminopeptidase</keyword>
<dbReference type="PRINTS" id="PR00599">
    <property type="entry name" value="MAPEPTIDASE"/>
</dbReference>
<evidence type="ECO:0000313" key="7">
    <source>
        <dbReference type="Proteomes" id="UP000245412"/>
    </source>
</evidence>
<evidence type="ECO:0000256" key="1">
    <source>
        <dbReference type="ARBA" id="ARBA00008766"/>
    </source>
</evidence>
<evidence type="ECO:0000256" key="2">
    <source>
        <dbReference type="ARBA" id="ARBA00022723"/>
    </source>
</evidence>
<dbReference type="SUPFAM" id="SSF53092">
    <property type="entry name" value="Creatinase/prolidase N-terminal domain"/>
    <property type="match status" value="1"/>
</dbReference>
<comment type="similarity">
    <text evidence="1">Belongs to the peptidase M24B family.</text>
</comment>
<keyword evidence="2" id="KW-0479">Metal-binding</keyword>
<organism evidence="6 7">
    <name type="scientific">Murimonas intestini</name>
    <dbReference type="NCBI Taxonomy" id="1337051"/>
    <lineage>
        <taxon>Bacteria</taxon>
        <taxon>Bacillati</taxon>
        <taxon>Bacillota</taxon>
        <taxon>Clostridia</taxon>
        <taxon>Lachnospirales</taxon>
        <taxon>Lachnospiraceae</taxon>
        <taxon>Murimonas</taxon>
    </lineage>
</organism>
<dbReference type="Pfam" id="PF00557">
    <property type="entry name" value="Peptidase_M24"/>
    <property type="match status" value="1"/>
</dbReference>
<dbReference type="InterPro" id="IPR001131">
    <property type="entry name" value="Peptidase_M24B_aminopep-P_CS"/>
</dbReference>
<dbReference type="InterPro" id="IPR000994">
    <property type="entry name" value="Pept_M24"/>
</dbReference>
<sequence>MLDKRISEILKEKKLDAILVSDPFNMRYITGFRGGEGYVYLSEQRQVLLTDSRYTTQARDEADGFEIVQVDGTADYIKRLYGFMQEENVKVLGFEDEHLIYVSVKGLQDGCPGVEFAALGGALNRLRIIKNETELKALRQAEHVGDLAFEEILKIIRPGMTELQVAAELEYSMKKNGAVRTSFETIVASGINSAMPHAIPSEKKIESGDFVTMDFGCMIDGYCSDMTRTIVVGKADEKQKEIYNIVLQAQLAALDAVKAGMKGSEVDKVARDIIYSAGYQECFGHGLGHSVGLFIHEDPRLSPKCHEVLEENMIQTVEPGIYVPGFGGVRIEDMIIVKKDGHENLTHSPKELLEV</sequence>
<feature type="domain" description="Creatinase N-terminal" evidence="5">
    <location>
        <begin position="4"/>
        <end position="129"/>
    </location>
</feature>
<dbReference type="GO" id="GO:0046872">
    <property type="term" value="F:metal ion binding"/>
    <property type="evidence" value="ECO:0007669"/>
    <property type="project" value="UniProtKB-KW"/>
</dbReference>
<evidence type="ECO:0000256" key="3">
    <source>
        <dbReference type="ARBA" id="ARBA00022801"/>
    </source>
</evidence>
<dbReference type="PANTHER" id="PTHR46112:SF3">
    <property type="entry name" value="AMINOPEPTIDASE YPDF"/>
    <property type="match status" value="1"/>
</dbReference>
<feature type="domain" description="Peptidase M24" evidence="4">
    <location>
        <begin position="137"/>
        <end position="338"/>
    </location>
</feature>
<accession>A0AB73T733</accession>
<dbReference type="Proteomes" id="UP000245412">
    <property type="component" value="Unassembled WGS sequence"/>
</dbReference>
<dbReference type="Gene3D" id="3.40.350.10">
    <property type="entry name" value="Creatinase/prolidase N-terminal domain"/>
    <property type="match status" value="1"/>
</dbReference>
<evidence type="ECO:0000313" key="6">
    <source>
        <dbReference type="EMBL" id="PWJ77391.1"/>
    </source>
</evidence>
<dbReference type="InterPro" id="IPR029149">
    <property type="entry name" value="Creatin/AminoP/Spt16_N"/>
</dbReference>
<dbReference type="InterPro" id="IPR050659">
    <property type="entry name" value="Peptidase_M24B"/>
</dbReference>
<dbReference type="SUPFAM" id="SSF55920">
    <property type="entry name" value="Creatinase/aminopeptidase"/>
    <property type="match status" value="1"/>
</dbReference>
<dbReference type="InterPro" id="IPR001714">
    <property type="entry name" value="Pept_M24_MAP"/>
</dbReference>
<evidence type="ECO:0000259" key="4">
    <source>
        <dbReference type="Pfam" id="PF00557"/>
    </source>
</evidence>
<dbReference type="FunFam" id="3.90.230.10:FF:000014">
    <property type="entry name" value="Aminopeptidase P family protein"/>
    <property type="match status" value="1"/>
</dbReference>
<dbReference type="InterPro" id="IPR000587">
    <property type="entry name" value="Creatinase_N"/>
</dbReference>
<dbReference type="GO" id="GO:0004177">
    <property type="term" value="F:aminopeptidase activity"/>
    <property type="evidence" value="ECO:0007669"/>
    <property type="project" value="UniProtKB-KW"/>
</dbReference>
<dbReference type="RefSeq" id="WP_109625494.1">
    <property type="nucleotide sequence ID" value="NZ_JANKBI010000002.1"/>
</dbReference>
<keyword evidence="7" id="KW-1185">Reference proteome</keyword>
<comment type="caution">
    <text evidence="6">The sequence shown here is derived from an EMBL/GenBank/DDBJ whole genome shotgun (WGS) entry which is preliminary data.</text>
</comment>
<dbReference type="Gene3D" id="3.90.230.10">
    <property type="entry name" value="Creatinase/methionine aminopeptidase superfamily"/>
    <property type="match status" value="1"/>
</dbReference>
<reference evidence="6 7" key="1">
    <citation type="submission" date="2018-05" db="EMBL/GenBank/DDBJ databases">
        <authorList>
            <person name="Goeker M."/>
            <person name="Huntemann M."/>
            <person name="Clum A."/>
            <person name="Pillay M."/>
            <person name="Palaniappan K."/>
            <person name="Varghese N."/>
            <person name="Mikhailova N."/>
            <person name="Stamatis D."/>
            <person name="Reddy T."/>
            <person name="Daum C."/>
            <person name="Shapiro N."/>
            <person name="Ivanova N."/>
            <person name="Kyrpides N."/>
            <person name="Woyke T."/>
        </authorList>
    </citation>
    <scope>NUCLEOTIDE SEQUENCE [LARGE SCALE GENOMIC DNA]</scope>
    <source>
        <strain evidence="6 7">DSM 26524</strain>
    </source>
</reference>
<dbReference type="AlphaFoldDB" id="A0AB73T733"/>
<keyword evidence="3" id="KW-0378">Hydrolase</keyword>
<dbReference type="InterPro" id="IPR036005">
    <property type="entry name" value="Creatinase/aminopeptidase-like"/>
</dbReference>